<accession>A0A9J6MW05</accession>
<evidence type="ECO:0000313" key="2">
    <source>
        <dbReference type="Proteomes" id="UP000677265"/>
    </source>
</evidence>
<dbReference type="AlphaFoldDB" id="A0A9J6MW05"/>
<evidence type="ECO:0000313" key="1">
    <source>
        <dbReference type="EMBL" id="MCH6265659.1"/>
    </source>
</evidence>
<organism evidence="1 2">
    <name type="scientific">Neobacillus citreus</name>
    <dbReference type="NCBI Taxonomy" id="2833578"/>
    <lineage>
        <taxon>Bacteria</taxon>
        <taxon>Bacillati</taxon>
        <taxon>Bacillota</taxon>
        <taxon>Bacilli</taxon>
        <taxon>Bacillales</taxon>
        <taxon>Bacillaceae</taxon>
        <taxon>Neobacillus</taxon>
    </lineage>
</organism>
<dbReference type="Proteomes" id="UP000677265">
    <property type="component" value="Unassembled WGS sequence"/>
</dbReference>
<comment type="caution">
    <text evidence="1">The sequence shown here is derived from an EMBL/GenBank/DDBJ whole genome shotgun (WGS) entry which is preliminary data.</text>
</comment>
<protein>
    <submittedName>
        <fullName evidence="1">Uncharacterized protein</fullName>
    </submittedName>
</protein>
<dbReference type="RefSeq" id="WP_213140949.1">
    <property type="nucleotide sequence ID" value="NZ_JAGYPE020000012.1"/>
</dbReference>
<gene>
    <name evidence="1" type="ORF">KHB02_008940</name>
</gene>
<dbReference type="EMBL" id="JAGYPE020000012">
    <property type="protein sequence ID" value="MCH6265659.1"/>
    <property type="molecule type" value="Genomic_DNA"/>
</dbReference>
<reference evidence="1 2" key="1">
    <citation type="submission" date="2022-03" db="EMBL/GenBank/DDBJ databases">
        <title>Novel Bacillus species.</title>
        <authorList>
            <person name="Liu G."/>
        </authorList>
    </citation>
    <scope>NUCLEOTIDE SEQUENCE [LARGE SCALE GENOMIC DNA]</scope>
    <source>
        <strain evidence="1 2">FJAT-50051</strain>
    </source>
</reference>
<keyword evidence="2" id="KW-1185">Reference proteome</keyword>
<sequence length="204" mass="24166">MSEEMEQKQETQTVGEEHIQLGVSGLDLLWRAAFRKMDEWAKRAEFEDEVFLKRAKLFADSVGRSQADVKEITDKFTKEFAQWEKTARDEFFMSTTSLAHFFPVKSFKEINEQLERIHQKTLSLLNRPCQFITNTEAPDKYFAMIEQYISLRKKARSRYLTTLKQAGNLVYENQKVFVNLFSKQISTFVFPLNKYLERSTIRKF</sequence>
<proteinExistence type="predicted"/>
<name>A0A9J6MW05_9BACI</name>